<keyword evidence="5" id="KW-0653">Protein transport</keyword>
<dbReference type="NCBIfam" id="TIGR02105">
    <property type="entry name" value="III_needle"/>
    <property type="match status" value="1"/>
</dbReference>
<sequence length="89" mass="9768">MIDYTNIQGAEGGNPDRYLELLSADFDKKVSDLQKRLKEAMDALKDDASNAETLARYQAALGDYTTMRSAQSAAVKSMKDIAQGTISKF</sequence>
<evidence type="ECO:0000313" key="9">
    <source>
        <dbReference type="Proteomes" id="UP000368474"/>
    </source>
</evidence>
<evidence type="ECO:0000256" key="3">
    <source>
        <dbReference type="ARBA" id="ARBA00022448"/>
    </source>
</evidence>
<dbReference type="InterPro" id="IPR021123">
    <property type="entry name" value="T3SS_needle-like"/>
</dbReference>
<protein>
    <submittedName>
        <fullName evidence="8">EscF/YscF/HrpA family type III secretion system needle major subunit</fullName>
    </submittedName>
</protein>
<dbReference type="SUPFAM" id="SSF140129">
    <property type="entry name" value="MxiH-like"/>
    <property type="match status" value="1"/>
</dbReference>
<dbReference type="InterPro" id="IPR011841">
    <property type="entry name" value="T3SS_needle_YscF"/>
</dbReference>
<dbReference type="GO" id="GO:0005576">
    <property type="term" value="C:extracellular region"/>
    <property type="evidence" value="ECO:0007669"/>
    <property type="project" value="UniProtKB-SubCell"/>
</dbReference>
<evidence type="ECO:0000256" key="6">
    <source>
        <dbReference type="ARBA" id="ARBA00023026"/>
    </source>
</evidence>
<comment type="subcellular location">
    <subcellularLocation>
        <location evidence="1">Cell surface</location>
    </subcellularLocation>
    <subcellularLocation>
        <location evidence="2">Secreted</location>
    </subcellularLocation>
</comment>
<keyword evidence="3" id="KW-0813">Transport</keyword>
<dbReference type="GO" id="GO:0009986">
    <property type="term" value="C:cell surface"/>
    <property type="evidence" value="ECO:0007669"/>
    <property type="project" value="UniProtKB-SubCell"/>
</dbReference>
<keyword evidence="6" id="KW-0843">Virulence</keyword>
<evidence type="ECO:0000313" key="8">
    <source>
        <dbReference type="EMBL" id="VVD88209.1"/>
    </source>
</evidence>
<dbReference type="AlphaFoldDB" id="A0A5E4TQ26"/>
<reference evidence="8 9" key="1">
    <citation type="submission" date="2019-08" db="EMBL/GenBank/DDBJ databases">
        <authorList>
            <person name="Peeters C."/>
        </authorList>
    </citation>
    <scope>NUCLEOTIDE SEQUENCE [LARGE SCALE GENOMIC DNA]</scope>
    <source>
        <strain evidence="8 9">LMG 31116</strain>
    </source>
</reference>
<gene>
    <name evidence="8" type="ORF">PMO31116_01456</name>
</gene>
<dbReference type="Pfam" id="PF09392">
    <property type="entry name" value="T3SS_needle_F"/>
    <property type="match status" value="1"/>
</dbReference>
<dbReference type="EMBL" id="CABPSD010000003">
    <property type="protein sequence ID" value="VVD88209.1"/>
    <property type="molecule type" value="Genomic_DNA"/>
</dbReference>
<keyword evidence="4" id="KW-0964">Secreted</keyword>
<evidence type="ECO:0000256" key="5">
    <source>
        <dbReference type="ARBA" id="ARBA00022927"/>
    </source>
</evidence>
<evidence type="ECO:0000256" key="7">
    <source>
        <dbReference type="ARBA" id="ARBA00035658"/>
    </source>
</evidence>
<dbReference type="GO" id="GO:0030254">
    <property type="term" value="P:protein secretion by the type III secretion system"/>
    <property type="evidence" value="ECO:0007669"/>
    <property type="project" value="InterPro"/>
</dbReference>
<dbReference type="InterPro" id="IPR037203">
    <property type="entry name" value="T3SS_needle-like_sf"/>
</dbReference>
<dbReference type="RefSeq" id="WP_150566127.1">
    <property type="nucleotide sequence ID" value="NZ_CABPSD010000003.1"/>
</dbReference>
<evidence type="ECO:0000256" key="1">
    <source>
        <dbReference type="ARBA" id="ARBA00004241"/>
    </source>
</evidence>
<organism evidence="8 9">
    <name type="scientific">Pandoraea morbifera</name>
    <dbReference type="NCBI Taxonomy" id="2508300"/>
    <lineage>
        <taxon>Bacteria</taxon>
        <taxon>Pseudomonadati</taxon>
        <taxon>Pseudomonadota</taxon>
        <taxon>Betaproteobacteria</taxon>
        <taxon>Burkholderiales</taxon>
        <taxon>Burkholderiaceae</taxon>
        <taxon>Pandoraea</taxon>
    </lineage>
</organism>
<keyword evidence="9" id="KW-1185">Reference proteome</keyword>
<dbReference type="Gene3D" id="1.20.58.90">
    <property type="match status" value="1"/>
</dbReference>
<dbReference type="Proteomes" id="UP000368474">
    <property type="component" value="Unassembled WGS sequence"/>
</dbReference>
<dbReference type="GO" id="GO:0030257">
    <property type="term" value="C:type III protein secretion system complex"/>
    <property type="evidence" value="ECO:0007669"/>
    <property type="project" value="InterPro"/>
</dbReference>
<name>A0A5E4TQ26_9BURK</name>
<comment type="similarity">
    <text evidence="7">Belongs to the SctF family.</text>
</comment>
<accession>A0A5E4TQ26</accession>
<proteinExistence type="inferred from homology"/>
<evidence type="ECO:0000256" key="4">
    <source>
        <dbReference type="ARBA" id="ARBA00022525"/>
    </source>
</evidence>
<evidence type="ECO:0000256" key="2">
    <source>
        <dbReference type="ARBA" id="ARBA00004613"/>
    </source>
</evidence>